<comment type="caution">
    <text evidence="1">The sequence shown here is derived from an EMBL/GenBank/DDBJ whole genome shotgun (WGS) entry which is preliminary data.</text>
</comment>
<name>A0A9X9LNU7_GULGU</name>
<dbReference type="EMBL" id="CYRY02009598">
    <property type="protein sequence ID" value="VCW77920.1"/>
    <property type="molecule type" value="Genomic_DNA"/>
</dbReference>
<accession>A0A9X9LNU7</accession>
<feature type="non-terminal residue" evidence="1">
    <location>
        <position position="56"/>
    </location>
</feature>
<reference evidence="1 2" key="1">
    <citation type="submission" date="2018-10" db="EMBL/GenBank/DDBJ databases">
        <authorList>
            <person name="Ekblom R."/>
            <person name="Jareborg N."/>
        </authorList>
    </citation>
    <scope>NUCLEOTIDE SEQUENCE [LARGE SCALE GENOMIC DNA]</scope>
    <source>
        <tissue evidence="1">Muscle</tissue>
    </source>
</reference>
<evidence type="ECO:0000313" key="2">
    <source>
        <dbReference type="Proteomes" id="UP000269945"/>
    </source>
</evidence>
<dbReference type="AlphaFoldDB" id="A0A9X9LNU7"/>
<sequence length="56" mass="6376">MLWCCAALTQTPHSVGCAGLECRGRRAQLGNCLSCLPRRRLKDPNYWIQVHRLEHG</sequence>
<keyword evidence="2" id="KW-1185">Reference proteome</keyword>
<protein>
    <submittedName>
        <fullName evidence="1">Uncharacterized protein</fullName>
    </submittedName>
</protein>
<proteinExistence type="predicted"/>
<organism evidence="1 2">
    <name type="scientific">Gulo gulo</name>
    <name type="common">Wolverine</name>
    <name type="synonym">Gluton</name>
    <dbReference type="NCBI Taxonomy" id="48420"/>
    <lineage>
        <taxon>Eukaryota</taxon>
        <taxon>Metazoa</taxon>
        <taxon>Chordata</taxon>
        <taxon>Craniata</taxon>
        <taxon>Vertebrata</taxon>
        <taxon>Euteleostomi</taxon>
        <taxon>Mammalia</taxon>
        <taxon>Eutheria</taxon>
        <taxon>Laurasiatheria</taxon>
        <taxon>Carnivora</taxon>
        <taxon>Caniformia</taxon>
        <taxon>Musteloidea</taxon>
        <taxon>Mustelidae</taxon>
        <taxon>Guloninae</taxon>
        <taxon>Gulo</taxon>
    </lineage>
</organism>
<dbReference type="Proteomes" id="UP000269945">
    <property type="component" value="Unassembled WGS sequence"/>
</dbReference>
<evidence type="ECO:0000313" key="1">
    <source>
        <dbReference type="EMBL" id="VCW77920.1"/>
    </source>
</evidence>
<gene>
    <name evidence="1" type="ORF">BN2614_LOCUS1</name>
</gene>